<dbReference type="EMBL" id="JAVDVW010000002">
    <property type="protein sequence ID" value="MDR7100258.1"/>
    <property type="molecule type" value="Genomic_DNA"/>
</dbReference>
<name>A0ABU1VT15_9GAMM</name>
<evidence type="ECO:0008006" key="3">
    <source>
        <dbReference type="Google" id="ProtNLM"/>
    </source>
</evidence>
<dbReference type="Gene3D" id="3.40.50.300">
    <property type="entry name" value="P-loop containing nucleotide triphosphate hydrolases"/>
    <property type="match status" value="1"/>
</dbReference>
<keyword evidence="2" id="KW-1185">Reference proteome</keyword>
<evidence type="ECO:0000313" key="2">
    <source>
        <dbReference type="Proteomes" id="UP001267878"/>
    </source>
</evidence>
<gene>
    <name evidence="1" type="ORF">J2X04_002639</name>
</gene>
<reference evidence="1 2" key="1">
    <citation type="submission" date="2023-07" db="EMBL/GenBank/DDBJ databases">
        <title>Sorghum-associated microbial communities from plants grown in Nebraska, USA.</title>
        <authorList>
            <person name="Schachtman D."/>
        </authorList>
    </citation>
    <scope>NUCLEOTIDE SEQUENCE [LARGE SCALE GENOMIC DNA]</scope>
    <source>
        <strain evidence="1 2">BE187</strain>
    </source>
</reference>
<evidence type="ECO:0000313" key="1">
    <source>
        <dbReference type="EMBL" id="MDR7100258.1"/>
    </source>
</evidence>
<dbReference type="InterPro" id="IPR027417">
    <property type="entry name" value="P-loop_NTPase"/>
</dbReference>
<sequence length="340" mass="37499">MTPLTDPEFLPFKLDLVARRVLLVRLTPAQRHDAAFLDERALPARADGGWVPLDALLTQAPAHAACADAIFHIGHCGSTLLSRLLESWPQVQGLREPLPLRTLAEAWPQLHTPESRLSPAEAPRVLHALWDAWSRPFAGHGRSVVKATSSCNGLIAPLLEARPPARAVLLDMPLRPYLATLLKSPDSVRDTASAATERLHELHRRGFGDGVLLHALSLPQQCAMGWLTERIRFDAIARAHPRRALRVDFERLLAQPEAELHAVAAHLALDPAAVADALASPAWHRYAKAQDHGYGRDDRAHDLALSLQRHADEVQEGADWVVDHARRHPQLQALLQDIAV</sequence>
<comment type="caution">
    <text evidence="1">The sequence shown here is derived from an EMBL/GenBank/DDBJ whole genome shotgun (WGS) entry which is preliminary data.</text>
</comment>
<organism evidence="1 2">
    <name type="scientific">Agrilutibacter niabensis</name>
    <dbReference type="NCBI Taxonomy" id="380628"/>
    <lineage>
        <taxon>Bacteria</taxon>
        <taxon>Pseudomonadati</taxon>
        <taxon>Pseudomonadota</taxon>
        <taxon>Gammaproteobacteria</taxon>
        <taxon>Lysobacterales</taxon>
        <taxon>Lysobacteraceae</taxon>
        <taxon>Agrilutibacter</taxon>
    </lineage>
</organism>
<dbReference type="SUPFAM" id="SSF52540">
    <property type="entry name" value="P-loop containing nucleoside triphosphate hydrolases"/>
    <property type="match status" value="1"/>
</dbReference>
<protein>
    <recommendedName>
        <fullName evidence="3">Sulfotransferase</fullName>
    </recommendedName>
</protein>
<accession>A0ABU1VT15</accession>
<dbReference type="RefSeq" id="WP_310054924.1">
    <property type="nucleotide sequence ID" value="NZ_JAVDVW010000002.1"/>
</dbReference>
<proteinExistence type="predicted"/>
<dbReference type="Proteomes" id="UP001267878">
    <property type="component" value="Unassembled WGS sequence"/>
</dbReference>
<dbReference type="Pfam" id="PF13469">
    <property type="entry name" value="Sulfotransfer_3"/>
    <property type="match status" value="1"/>
</dbReference>